<dbReference type="AlphaFoldDB" id="Q0AWE5"/>
<dbReference type="InterPro" id="IPR038570">
    <property type="entry name" value="HicA_sf"/>
</dbReference>
<dbReference type="EMBL" id="CP000448">
    <property type="protein sequence ID" value="ABI68959.1"/>
    <property type="molecule type" value="Genomic_DNA"/>
</dbReference>
<dbReference type="RefSeq" id="WP_011641057.1">
    <property type="nucleotide sequence ID" value="NC_008346.1"/>
</dbReference>
<dbReference type="InterPro" id="IPR012933">
    <property type="entry name" value="HicA_mRNA_interferase"/>
</dbReference>
<dbReference type="KEGG" id="swo:Swol_1661"/>
<keyword evidence="4" id="KW-0255">Endonuclease</keyword>
<evidence type="ECO:0000256" key="4">
    <source>
        <dbReference type="ARBA" id="ARBA00022759"/>
    </source>
</evidence>
<accession>Q0AWE5</accession>
<keyword evidence="2" id="KW-1277">Toxin-antitoxin system</keyword>
<gene>
    <name evidence="8" type="ordered locus">Swol_1661</name>
</gene>
<keyword evidence="9" id="KW-1185">Reference proteome</keyword>
<evidence type="ECO:0008006" key="10">
    <source>
        <dbReference type="Google" id="ProtNLM"/>
    </source>
</evidence>
<name>Q0AWE5_SYNWW</name>
<dbReference type="SUPFAM" id="SSF54786">
    <property type="entry name" value="YcfA/nrd intein domain"/>
    <property type="match status" value="1"/>
</dbReference>
<dbReference type="Gene3D" id="3.30.920.30">
    <property type="entry name" value="Hypothetical protein"/>
    <property type="match status" value="1"/>
</dbReference>
<sequence length="62" mass="6896">MTVREVLKLLYKDGWKEIEGRTKGSHIQLKHPTKTGKVTVPDHKGDIAPGTLNSIFKQAGLK</sequence>
<keyword evidence="7" id="KW-0346">Stress response</keyword>
<evidence type="ECO:0000256" key="2">
    <source>
        <dbReference type="ARBA" id="ARBA00022649"/>
    </source>
</evidence>
<keyword evidence="5" id="KW-0378">Hydrolase</keyword>
<dbReference type="GO" id="GO:0016787">
    <property type="term" value="F:hydrolase activity"/>
    <property type="evidence" value="ECO:0007669"/>
    <property type="project" value="UniProtKB-KW"/>
</dbReference>
<evidence type="ECO:0000313" key="9">
    <source>
        <dbReference type="Proteomes" id="UP000001968"/>
    </source>
</evidence>
<reference evidence="9" key="1">
    <citation type="journal article" date="2010" name="Environ. Microbiol.">
        <title>The genome of Syntrophomonas wolfei: new insights into syntrophic metabolism and biohydrogen production.</title>
        <authorList>
            <person name="Sieber J.R."/>
            <person name="Sims D.R."/>
            <person name="Han C."/>
            <person name="Kim E."/>
            <person name="Lykidis A."/>
            <person name="Lapidus A.L."/>
            <person name="McDonnald E."/>
            <person name="Rohlin L."/>
            <person name="Culley D.E."/>
            <person name="Gunsalus R."/>
            <person name="McInerney M.J."/>
        </authorList>
    </citation>
    <scope>NUCLEOTIDE SEQUENCE [LARGE SCALE GENOMIC DNA]</scope>
    <source>
        <strain evidence="9">DSM 2245B / Goettingen</strain>
    </source>
</reference>
<dbReference type="GO" id="GO:0003729">
    <property type="term" value="F:mRNA binding"/>
    <property type="evidence" value="ECO:0007669"/>
    <property type="project" value="InterPro"/>
</dbReference>
<evidence type="ECO:0000313" key="8">
    <source>
        <dbReference type="EMBL" id="ABI68959.1"/>
    </source>
</evidence>
<dbReference type="Pfam" id="PF07927">
    <property type="entry name" value="HicA_toxin"/>
    <property type="match status" value="1"/>
</dbReference>
<organism evidence="8 9">
    <name type="scientific">Syntrophomonas wolfei subsp. wolfei (strain DSM 2245B / Goettingen)</name>
    <dbReference type="NCBI Taxonomy" id="335541"/>
    <lineage>
        <taxon>Bacteria</taxon>
        <taxon>Bacillati</taxon>
        <taxon>Bacillota</taxon>
        <taxon>Clostridia</taxon>
        <taxon>Eubacteriales</taxon>
        <taxon>Syntrophomonadaceae</taxon>
        <taxon>Syntrophomonas</taxon>
    </lineage>
</organism>
<evidence type="ECO:0000256" key="3">
    <source>
        <dbReference type="ARBA" id="ARBA00022722"/>
    </source>
</evidence>
<dbReference type="OrthoDB" id="9811409at2"/>
<comment type="similarity">
    <text evidence="1">Belongs to the HicA mRNA interferase family.</text>
</comment>
<dbReference type="STRING" id="335541.Swol_1661"/>
<protein>
    <recommendedName>
        <fullName evidence="10">Type II toxin-antitoxin system HicA family toxin</fullName>
    </recommendedName>
</protein>
<evidence type="ECO:0000256" key="5">
    <source>
        <dbReference type="ARBA" id="ARBA00022801"/>
    </source>
</evidence>
<evidence type="ECO:0000256" key="6">
    <source>
        <dbReference type="ARBA" id="ARBA00022884"/>
    </source>
</evidence>
<dbReference type="Proteomes" id="UP000001968">
    <property type="component" value="Chromosome"/>
</dbReference>
<dbReference type="GO" id="GO:0004519">
    <property type="term" value="F:endonuclease activity"/>
    <property type="evidence" value="ECO:0007669"/>
    <property type="project" value="UniProtKB-KW"/>
</dbReference>
<keyword evidence="6" id="KW-0694">RNA-binding</keyword>
<dbReference type="HOGENOM" id="CLU_164851_4_2_9"/>
<dbReference type="eggNOG" id="COG1724">
    <property type="taxonomic scope" value="Bacteria"/>
</dbReference>
<evidence type="ECO:0000256" key="7">
    <source>
        <dbReference type="ARBA" id="ARBA00023016"/>
    </source>
</evidence>
<keyword evidence="3" id="KW-0540">Nuclease</keyword>
<proteinExistence type="inferred from homology"/>
<evidence type="ECO:0000256" key="1">
    <source>
        <dbReference type="ARBA" id="ARBA00006620"/>
    </source>
</evidence>